<organism evidence="1 2">
    <name type="scientific">Papilio xuthus</name>
    <name type="common">Asian swallowtail butterfly</name>
    <dbReference type="NCBI Taxonomy" id="66420"/>
    <lineage>
        <taxon>Eukaryota</taxon>
        <taxon>Metazoa</taxon>
        <taxon>Ecdysozoa</taxon>
        <taxon>Arthropoda</taxon>
        <taxon>Hexapoda</taxon>
        <taxon>Insecta</taxon>
        <taxon>Pterygota</taxon>
        <taxon>Neoptera</taxon>
        <taxon>Endopterygota</taxon>
        <taxon>Lepidoptera</taxon>
        <taxon>Glossata</taxon>
        <taxon>Ditrysia</taxon>
        <taxon>Papilionoidea</taxon>
        <taxon>Papilionidae</taxon>
        <taxon>Papilioninae</taxon>
        <taxon>Papilio</taxon>
    </lineage>
</organism>
<proteinExistence type="predicted"/>
<gene>
    <name evidence="1" type="ORF">RR46_14561</name>
</gene>
<keyword evidence="2" id="KW-1185">Reference proteome</keyword>
<dbReference type="EMBL" id="KQ459606">
    <property type="protein sequence ID" value="KPI91057.1"/>
    <property type="molecule type" value="Genomic_DNA"/>
</dbReference>
<accession>A0A194PCV4</accession>
<sequence length="140" mass="15105">MEERRGPPGGGGFSLPRLKVPDAGGTICALRSCKSSEAHINSGRAPTVCGASGPYTLYGSETLALRGTYVARVEGGHSVTGSHRQRSDVGMWSPRRPGRLWRWRAQARRRPPPAPLPSPAPRNYFWARSFLSSNVGSSGF</sequence>
<dbReference type="AlphaFoldDB" id="A0A194PCV4"/>
<protein>
    <submittedName>
        <fullName evidence="1">Uncharacterized protein</fullName>
    </submittedName>
</protein>
<dbReference type="Proteomes" id="UP000053268">
    <property type="component" value="Unassembled WGS sequence"/>
</dbReference>
<evidence type="ECO:0000313" key="1">
    <source>
        <dbReference type="EMBL" id="KPI91057.1"/>
    </source>
</evidence>
<reference evidence="1 2" key="1">
    <citation type="journal article" date="2015" name="Nat. Commun.">
        <title>Outbred genome sequencing and CRISPR/Cas9 gene editing in butterflies.</title>
        <authorList>
            <person name="Li X."/>
            <person name="Fan D."/>
            <person name="Zhang W."/>
            <person name="Liu G."/>
            <person name="Zhang L."/>
            <person name="Zhao L."/>
            <person name="Fang X."/>
            <person name="Chen L."/>
            <person name="Dong Y."/>
            <person name="Chen Y."/>
            <person name="Ding Y."/>
            <person name="Zhao R."/>
            <person name="Feng M."/>
            <person name="Zhu Y."/>
            <person name="Feng Y."/>
            <person name="Jiang X."/>
            <person name="Zhu D."/>
            <person name="Xiang H."/>
            <person name="Feng X."/>
            <person name="Li S."/>
            <person name="Wang J."/>
            <person name="Zhang G."/>
            <person name="Kronforst M.R."/>
            <person name="Wang W."/>
        </authorList>
    </citation>
    <scope>NUCLEOTIDE SEQUENCE [LARGE SCALE GENOMIC DNA]</scope>
    <source>
        <strain evidence="1">Ya'a_city_454_Px</strain>
        <tissue evidence="1">Whole body</tissue>
    </source>
</reference>
<name>A0A194PCV4_PAPXU</name>
<evidence type="ECO:0000313" key="2">
    <source>
        <dbReference type="Proteomes" id="UP000053268"/>
    </source>
</evidence>